<dbReference type="Gene3D" id="3.40.190.10">
    <property type="entry name" value="Periplasmic binding protein-like II"/>
    <property type="match status" value="2"/>
</dbReference>
<dbReference type="CDD" id="cd08411">
    <property type="entry name" value="PBP2_OxyR"/>
    <property type="match status" value="1"/>
</dbReference>
<dbReference type="InterPro" id="IPR000847">
    <property type="entry name" value="LysR_HTH_N"/>
</dbReference>
<dbReference type="PROSITE" id="PS50931">
    <property type="entry name" value="HTH_LYSR"/>
    <property type="match status" value="1"/>
</dbReference>
<evidence type="ECO:0000256" key="2">
    <source>
        <dbReference type="ARBA" id="ARBA00023015"/>
    </source>
</evidence>
<keyword evidence="5" id="KW-0804">Transcription</keyword>
<dbReference type="SUPFAM" id="SSF53850">
    <property type="entry name" value="Periplasmic binding protein-like II"/>
    <property type="match status" value="1"/>
</dbReference>
<feature type="domain" description="HTH lysR-type" evidence="7">
    <location>
        <begin position="8"/>
        <end position="65"/>
    </location>
</feature>
<dbReference type="Proteomes" id="UP000030145">
    <property type="component" value="Unassembled WGS sequence"/>
</dbReference>
<evidence type="ECO:0000256" key="5">
    <source>
        <dbReference type="ARBA" id="ARBA00023163"/>
    </source>
</evidence>
<proteinExistence type="inferred from homology"/>
<dbReference type="InterPro" id="IPR036388">
    <property type="entry name" value="WH-like_DNA-bd_sf"/>
</dbReference>
<dbReference type="RefSeq" id="WP_035112911.1">
    <property type="nucleotide sequence ID" value="NZ_CP047046.1"/>
</dbReference>
<dbReference type="GO" id="GO:0003677">
    <property type="term" value="F:DNA binding"/>
    <property type="evidence" value="ECO:0007669"/>
    <property type="project" value="UniProtKB-KW"/>
</dbReference>
<dbReference type="Pfam" id="PF00126">
    <property type="entry name" value="HTH_1"/>
    <property type="match status" value="1"/>
</dbReference>
<evidence type="ECO:0000256" key="1">
    <source>
        <dbReference type="ARBA" id="ARBA00009437"/>
    </source>
</evidence>
<dbReference type="FunFam" id="1.10.10.10:FF:000001">
    <property type="entry name" value="LysR family transcriptional regulator"/>
    <property type="match status" value="1"/>
</dbReference>
<evidence type="ECO:0000313" key="8">
    <source>
        <dbReference type="EMBL" id="KGM19428.1"/>
    </source>
</evidence>
<keyword evidence="3" id="KW-0238">DNA-binding</keyword>
<keyword evidence="4" id="KW-0010">Activator</keyword>
<dbReference type="Gene3D" id="1.10.10.10">
    <property type="entry name" value="Winged helix-like DNA-binding domain superfamily/Winged helix DNA-binding domain"/>
    <property type="match status" value="1"/>
</dbReference>
<dbReference type="PRINTS" id="PR00039">
    <property type="entry name" value="HTHLYSR"/>
</dbReference>
<protein>
    <recommendedName>
        <fullName evidence="6">Probable hydrogen peroxide-inducible genes activator</fullName>
    </recommendedName>
</protein>
<dbReference type="GO" id="GO:0003700">
    <property type="term" value="F:DNA-binding transcription factor activity"/>
    <property type="evidence" value="ECO:0007669"/>
    <property type="project" value="InterPro"/>
</dbReference>
<dbReference type="InterPro" id="IPR036390">
    <property type="entry name" value="WH_DNA-bd_sf"/>
</dbReference>
<accession>A0A0A2DJT9</accession>
<dbReference type="SUPFAM" id="SSF46785">
    <property type="entry name" value="Winged helix' DNA-binding domain"/>
    <property type="match status" value="1"/>
</dbReference>
<evidence type="ECO:0000259" key="7">
    <source>
        <dbReference type="PROSITE" id="PS50931"/>
    </source>
</evidence>
<name>A0A0A2DJT9_9CORY</name>
<dbReference type="GeneID" id="300552913"/>
<reference evidence="8 9" key="1">
    <citation type="submission" date="2014-10" db="EMBL/GenBank/DDBJ databases">
        <title>Whole Genome sequence of Corynebacterium auriscanis strain CIP 106629.</title>
        <authorList>
            <person name="Hassan S.S."/>
            <person name="Jamal S.B."/>
            <person name="Tiwari S."/>
            <person name="Oliveira L.D.C."/>
            <person name="Souza F."/>
            <person name="Mariano D.C."/>
            <person name="Almeida S."/>
            <person name="Dorella F."/>
            <person name="Pereira F."/>
            <person name="Carvalho A."/>
            <person name="Leal C.A."/>
            <person name="Soares S.D.C."/>
            <person name="Figueiredo H.C."/>
            <person name="Silva A."/>
            <person name="Azevedo V.A."/>
        </authorList>
    </citation>
    <scope>NUCLEOTIDE SEQUENCE [LARGE SCALE GENOMIC DNA]</scope>
    <source>
        <strain evidence="8 9">CIP 106629</strain>
    </source>
</reference>
<organism evidence="8 9">
    <name type="scientific">Corynebacterium auriscanis</name>
    <dbReference type="NCBI Taxonomy" id="99807"/>
    <lineage>
        <taxon>Bacteria</taxon>
        <taxon>Bacillati</taxon>
        <taxon>Actinomycetota</taxon>
        <taxon>Actinomycetes</taxon>
        <taxon>Mycobacteriales</taxon>
        <taxon>Corynebacteriaceae</taxon>
        <taxon>Corynebacterium</taxon>
    </lineage>
</organism>
<evidence type="ECO:0000256" key="4">
    <source>
        <dbReference type="ARBA" id="ARBA00023159"/>
    </source>
</evidence>
<comment type="similarity">
    <text evidence="1">Belongs to the LysR transcriptional regulatory family.</text>
</comment>
<evidence type="ECO:0000313" key="9">
    <source>
        <dbReference type="Proteomes" id="UP000030145"/>
    </source>
</evidence>
<comment type="caution">
    <text evidence="8">The sequence shown here is derived from an EMBL/GenBank/DDBJ whole genome shotgun (WGS) entry which is preliminary data.</text>
</comment>
<sequence length="322" mass="34698">MSTREYRPTITQLRTFVSIAEYGHFGTAASNLGISQPSLSQALAALETGLDVQLIERSTRKVIVTSTGEELLPLAKATLASLDDFVTKAHGAQGGLEGGISIGMIPTLAPYILPEFLSEASAKLPTLQPVVTEDKTEALLDNLRFGKFDLAIIASPDTTTGLKFERLFLEEFVLVVPQGHQLAGRRNLKVSDIPQDELLLLDDGHCLRDQVLDLCRTVKNSGEVRNLARATSLNTLIQLVAAGQGITLIPLSSITSEHRRPGVDFATFAGGASVAGRQMGYVFRTSSARGSDYAELGKIITVAFDRAEKASRELLESTMQGR</sequence>
<dbReference type="PANTHER" id="PTHR30346:SF26">
    <property type="entry name" value="HYDROGEN PEROXIDE-INDUCIBLE GENES ACTIVATOR"/>
    <property type="match status" value="1"/>
</dbReference>
<dbReference type="PANTHER" id="PTHR30346">
    <property type="entry name" value="TRANSCRIPTIONAL DUAL REGULATOR HCAR-RELATED"/>
    <property type="match status" value="1"/>
</dbReference>
<dbReference type="EMBL" id="JRVJ01000001">
    <property type="protein sequence ID" value="KGM19428.1"/>
    <property type="molecule type" value="Genomic_DNA"/>
</dbReference>
<keyword evidence="2" id="KW-0805">Transcription regulation</keyword>
<keyword evidence="9" id="KW-1185">Reference proteome</keyword>
<dbReference type="GO" id="GO:0032993">
    <property type="term" value="C:protein-DNA complex"/>
    <property type="evidence" value="ECO:0007669"/>
    <property type="project" value="TreeGrafter"/>
</dbReference>
<dbReference type="AlphaFoldDB" id="A0A0A2DJT9"/>
<dbReference type="InterPro" id="IPR005119">
    <property type="entry name" value="LysR_subst-bd"/>
</dbReference>
<evidence type="ECO:0000256" key="6">
    <source>
        <dbReference type="ARBA" id="ARBA00040885"/>
    </source>
</evidence>
<evidence type="ECO:0000256" key="3">
    <source>
        <dbReference type="ARBA" id="ARBA00023125"/>
    </source>
</evidence>
<gene>
    <name evidence="8" type="ORF">MA47_00815</name>
</gene>
<dbReference type="Pfam" id="PF03466">
    <property type="entry name" value="LysR_substrate"/>
    <property type="match status" value="1"/>
</dbReference>